<dbReference type="PROSITE" id="PS50111">
    <property type="entry name" value="CHEMOTAXIS_TRANSDUC_2"/>
    <property type="match status" value="1"/>
</dbReference>
<accession>A0ABR9G994</accession>
<name>A0ABR9G994_9GAMM</name>
<dbReference type="PANTHER" id="PTHR43531">
    <property type="entry name" value="PROTEIN ICFG"/>
    <property type="match status" value="1"/>
</dbReference>
<evidence type="ECO:0000313" key="10">
    <source>
        <dbReference type="Proteomes" id="UP000651010"/>
    </source>
</evidence>
<proteinExistence type="inferred from homology"/>
<evidence type="ECO:0000256" key="5">
    <source>
        <dbReference type="SAM" id="Coils"/>
    </source>
</evidence>
<dbReference type="InterPro" id="IPR004089">
    <property type="entry name" value="MCPsignal_dom"/>
</dbReference>
<feature type="coiled-coil region" evidence="5">
    <location>
        <begin position="479"/>
        <end position="517"/>
    </location>
</feature>
<evidence type="ECO:0000256" key="4">
    <source>
        <dbReference type="PROSITE-ProRule" id="PRU00284"/>
    </source>
</evidence>
<protein>
    <submittedName>
        <fullName evidence="9">HAMP domain-containing protein</fullName>
    </submittedName>
</protein>
<sequence>MKFRFRDLRIAIRLALLGAIMLAAAVMVGLGGWRGLTRTHDLQVQSTETAAKFAAAVDTARVAQVDFKKQVQEWKDLLLRGADAEAFKTHHDAFAAQSSAVDQDLATLKQQMAALGIKTDSVDAAVSTHAQLGTKYLAALQHYNAKDEKSVHLVDGMVAGIDRAPTAAIDGLVATMKQQAQAASSQIDQQSRDAFRAACMFLVAVVLCAMITGTVLVGLLAYSITAPIGHAVKVAQAVAQGDLSAQVEASSRDEAGKLLSALNAMNGQLRQVVNVIRTGSTEISASTRQIASGNQDLSARTSEQAAALEETSSSMQAFTSSVNTNATRAHEASQLAEAATDIAKQSGTAMSEAVHAMGQVQDVASRITEITETMDRIATQTHILALNASVEAARAGEAGKGFNVVAGEVQSLARNSRHASSTIRSLIEESVVIIESGTQMIARAESMVGKLLDSVDHVARTVGAIATQSTEQAAGIRQVNRAVQQMDEVTQSNAALVEEAAAAADSVQRRARLLEESVAFFKLGDNLKPVAQLPSKAAARVAGTAPAMAPGLPAAA</sequence>
<feature type="domain" description="Methyl-accepting transducer" evidence="7">
    <location>
        <begin position="279"/>
        <end position="508"/>
    </location>
</feature>
<comment type="similarity">
    <text evidence="3">Belongs to the methyl-accepting chemotaxis (MCP) protein family.</text>
</comment>
<organism evidence="9 10">
    <name type="scientific">Dyella acidiphila</name>
    <dbReference type="NCBI Taxonomy" id="2775866"/>
    <lineage>
        <taxon>Bacteria</taxon>
        <taxon>Pseudomonadati</taxon>
        <taxon>Pseudomonadota</taxon>
        <taxon>Gammaproteobacteria</taxon>
        <taxon>Lysobacterales</taxon>
        <taxon>Rhodanobacteraceae</taxon>
        <taxon>Dyella</taxon>
    </lineage>
</organism>
<keyword evidence="1" id="KW-0488">Methylation</keyword>
<keyword evidence="10" id="KW-1185">Reference proteome</keyword>
<gene>
    <name evidence="9" type="ORF">IGX34_09475</name>
</gene>
<dbReference type="InterPro" id="IPR004090">
    <property type="entry name" value="Chemotax_Me-accpt_rcpt"/>
</dbReference>
<evidence type="ECO:0000259" key="8">
    <source>
        <dbReference type="PROSITE" id="PS50885"/>
    </source>
</evidence>
<dbReference type="SUPFAM" id="SSF58104">
    <property type="entry name" value="Methyl-accepting chemotaxis protein (MCP) signaling domain"/>
    <property type="match status" value="1"/>
</dbReference>
<evidence type="ECO:0000256" key="1">
    <source>
        <dbReference type="ARBA" id="ARBA00022481"/>
    </source>
</evidence>
<dbReference type="EMBL" id="JACZZA010000004">
    <property type="protein sequence ID" value="MBE1160619.1"/>
    <property type="molecule type" value="Genomic_DNA"/>
</dbReference>
<keyword evidence="5" id="KW-0175">Coiled coil</keyword>
<dbReference type="InterPro" id="IPR003660">
    <property type="entry name" value="HAMP_dom"/>
</dbReference>
<dbReference type="SMART" id="SM00283">
    <property type="entry name" value="MA"/>
    <property type="match status" value="1"/>
</dbReference>
<dbReference type="InterPro" id="IPR051310">
    <property type="entry name" value="MCP_chemotaxis"/>
</dbReference>
<dbReference type="Pfam" id="PF00672">
    <property type="entry name" value="HAMP"/>
    <property type="match status" value="1"/>
</dbReference>
<evidence type="ECO:0000259" key="7">
    <source>
        <dbReference type="PROSITE" id="PS50111"/>
    </source>
</evidence>
<keyword evidence="2 4" id="KW-0807">Transducer</keyword>
<feature type="transmembrane region" description="Helical" evidence="6">
    <location>
        <begin position="199"/>
        <end position="222"/>
    </location>
</feature>
<dbReference type="SMART" id="SM00304">
    <property type="entry name" value="HAMP"/>
    <property type="match status" value="2"/>
</dbReference>
<evidence type="ECO:0000313" key="9">
    <source>
        <dbReference type="EMBL" id="MBE1160619.1"/>
    </source>
</evidence>
<keyword evidence="6" id="KW-1133">Transmembrane helix</keyword>
<keyword evidence="6" id="KW-0472">Membrane</keyword>
<evidence type="ECO:0000256" key="6">
    <source>
        <dbReference type="SAM" id="Phobius"/>
    </source>
</evidence>
<evidence type="ECO:0000256" key="2">
    <source>
        <dbReference type="ARBA" id="ARBA00023224"/>
    </source>
</evidence>
<reference evidence="9 10" key="1">
    <citation type="submission" date="2020-09" db="EMBL/GenBank/DDBJ databases">
        <title>Dyella sp. 7MK23 isolated from forest soil.</title>
        <authorList>
            <person name="Fu J."/>
        </authorList>
    </citation>
    <scope>NUCLEOTIDE SEQUENCE [LARGE SCALE GENOMIC DNA]</scope>
    <source>
        <strain evidence="9 10">7MK23</strain>
    </source>
</reference>
<dbReference type="PANTHER" id="PTHR43531:SF14">
    <property type="entry name" value="METHYL-ACCEPTING CHEMOTAXIS PROTEIN I-RELATED"/>
    <property type="match status" value="1"/>
</dbReference>
<dbReference type="RefSeq" id="WP_192555464.1">
    <property type="nucleotide sequence ID" value="NZ_JACZZA010000004.1"/>
</dbReference>
<feature type="transmembrane region" description="Helical" evidence="6">
    <location>
        <begin position="12"/>
        <end position="33"/>
    </location>
</feature>
<dbReference type="Pfam" id="PF00015">
    <property type="entry name" value="MCPsignal"/>
    <property type="match status" value="1"/>
</dbReference>
<evidence type="ECO:0000256" key="3">
    <source>
        <dbReference type="ARBA" id="ARBA00029447"/>
    </source>
</evidence>
<keyword evidence="6" id="KW-0812">Transmembrane</keyword>
<dbReference type="Gene3D" id="1.10.287.950">
    <property type="entry name" value="Methyl-accepting chemotaxis protein"/>
    <property type="match status" value="1"/>
</dbReference>
<dbReference type="Proteomes" id="UP000651010">
    <property type="component" value="Unassembled WGS sequence"/>
</dbReference>
<dbReference type="PROSITE" id="PS50885">
    <property type="entry name" value="HAMP"/>
    <property type="match status" value="1"/>
</dbReference>
<dbReference type="PRINTS" id="PR00260">
    <property type="entry name" value="CHEMTRNSDUCR"/>
</dbReference>
<comment type="caution">
    <text evidence="9">The sequence shown here is derived from an EMBL/GenBank/DDBJ whole genome shotgun (WGS) entry which is preliminary data.</text>
</comment>
<dbReference type="CDD" id="cd06225">
    <property type="entry name" value="HAMP"/>
    <property type="match status" value="1"/>
</dbReference>
<feature type="domain" description="HAMP" evidence="8">
    <location>
        <begin position="222"/>
        <end position="274"/>
    </location>
</feature>